<evidence type="ECO:0008006" key="4">
    <source>
        <dbReference type="Google" id="ProtNLM"/>
    </source>
</evidence>
<reference evidence="2 3" key="1">
    <citation type="submission" date="2023-01" db="EMBL/GenBank/DDBJ databases">
        <title>Analysis of 21 Apiospora genomes using comparative genomics revels a genus with tremendous synthesis potential of carbohydrate active enzymes and secondary metabolites.</title>
        <authorList>
            <person name="Sorensen T."/>
        </authorList>
    </citation>
    <scope>NUCLEOTIDE SEQUENCE [LARGE SCALE GENOMIC DNA]</scope>
    <source>
        <strain evidence="2 3">CBS 83171</strain>
    </source>
</reference>
<feature type="region of interest" description="Disordered" evidence="1">
    <location>
        <begin position="1"/>
        <end position="39"/>
    </location>
</feature>
<gene>
    <name evidence="2" type="ORF">PG996_008959</name>
</gene>
<protein>
    <recommendedName>
        <fullName evidence="4">Pectate lyase</fullName>
    </recommendedName>
</protein>
<name>A0ABR1UZE9_9PEZI</name>
<dbReference type="Proteomes" id="UP001446871">
    <property type="component" value="Unassembled WGS sequence"/>
</dbReference>
<accession>A0ABR1UZE9</accession>
<proteinExistence type="predicted"/>
<keyword evidence="3" id="KW-1185">Reference proteome</keyword>
<sequence length="103" mass="10907">MNSSGLDAGRSDIVHPTLVARRAHTQPRKSDSGKAKAAKGIHFIGRTHRVTDCIHLGTGCKAENNCKANSNCTAGYVATDSNTDDVGTRLNDNGIMDDDGESH</sequence>
<dbReference type="EMBL" id="JAQQWM010000005">
    <property type="protein sequence ID" value="KAK8064307.1"/>
    <property type="molecule type" value="Genomic_DNA"/>
</dbReference>
<evidence type="ECO:0000313" key="2">
    <source>
        <dbReference type="EMBL" id="KAK8064307.1"/>
    </source>
</evidence>
<comment type="caution">
    <text evidence="2">The sequence shown here is derived from an EMBL/GenBank/DDBJ whole genome shotgun (WGS) entry which is preliminary data.</text>
</comment>
<organism evidence="2 3">
    <name type="scientific">Apiospora saccharicola</name>
    <dbReference type="NCBI Taxonomy" id="335842"/>
    <lineage>
        <taxon>Eukaryota</taxon>
        <taxon>Fungi</taxon>
        <taxon>Dikarya</taxon>
        <taxon>Ascomycota</taxon>
        <taxon>Pezizomycotina</taxon>
        <taxon>Sordariomycetes</taxon>
        <taxon>Xylariomycetidae</taxon>
        <taxon>Amphisphaeriales</taxon>
        <taxon>Apiosporaceae</taxon>
        <taxon>Apiospora</taxon>
    </lineage>
</organism>
<evidence type="ECO:0000256" key="1">
    <source>
        <dbReference type="SAM" id="MobiDB-lite"/>
    </source>
</evidence>
<evidence type="ECO:0000313" key="3">
    <source>
        <dbReference type="Proteomes" id="UP001446871"/>
    </source>
</evidence>
<feature type="region of interest" description="Disordered" evidence="1">
    <location>
        <begin position="80"/>
        <end position="103"/>
    </location>
</feature>